<organism evidence="1 2">
    <name type="scientific">Flavimobilis soli</name>
    <dbReference type="NCBI Taxonomy" id="442709"/>
    <lineage>
        <taxon>Bacteria</taxon>
        <taxon>Bacillati</taxon>
        <taxon>Actinomycetota</taxon>
        <taxon>Actinomycetes</taxon>
        <taxon>Micrococcales</taxon>
        <taxon>Jonesiaceae</taxon>
        <taxon>Flavimobilis</taxon>
    </lineage>
</organism>
<keyword evidence="2" id="KW-1185">Reference proteome</keyword>
<gene>
    <name evidence="1" type="ORF">ATL41_0486</name>
</gene>
<dbReference type="Pfam" id="PF00300">
    <property type="entry name" value="His_Phos_1"/>
    <property type="match status" value="1"/>
</dbReference>
<dbReference type="Proteomes" id="UP000221394">
    <property type="component" value="Unassembled WGS sequence"/>
</dbReference>
<evidence type="ECO:0000313" key="1">
    <source>
        <dbReference type="EMBL" id="PFG35789.1"/>
    </source>
</evidence>
<dbReference type="InterPro" id="IPR029033">
    <property type="entry name" value="His_PPase_superfam"/>
</dbReference>
<dbReference type="RefSeq" id="WP_098457042.1">
    <property type="nucleotide sequence ID" value="NZ_PDJH01000001.1"/>
</dbReference>
<protein>
    <submittedName>
        <fullName evidence="1">Phosphohistidine phosphatase</fullName>
    </submittedName>
</protein>
<name>A0A2A9EC47_9MICO</name>
<proteinExistence type="predicted"/>
<dbReference type="SUPFAM" id="SSF53254">
    <property type="entry name" value="Phosphoglycerate mutase-like"/>
    <property type="match status" value="1"/>
</dbReference>
<dbReference type="Gene3D" id="3.40.50.1240">
    <property type="entry name" value="Phosphoglycerate mutase-like"/>
    <property type="match status" value="1"/>
</dbReference>
<reference evidence="1 2" key="1">
    <citation type="submission" date="2017-10" db="EMBL/GenBank/DDBJ databases">
        <title>Sequencing the genomes of 1000 actinobacteria strains.</title>
        <authorList>
            <person name="Klenk H.-P."/>
        </authorList>
    </citation>
    <scope>NUCLEOTIDE SEQUENCE [LARGE SCALE GENOMIC DNA]</scope>
    <source>
        <strain evidence="1 2">DSM 21574</strain>
    </source>
</reference>
<dbReference type="EMBL" id="PDJH01000001">
    <property type="protein sequence ID" value="PFG35789.1"/>
    <property type="molecule type" value="Genomic_DNA"/>
</dbReference>
<sequence>MPGTERTLVVLRHAKAEPADGAADELRPLALQGRKQATRLGKHLVEGGLLPEVVLCSTALRTRQTWELAKAALKQAEPQVDMRDDLYGATPSGLLAAVRGIDARVRTVLLVGHEPAVSGLAGALAAPGSDQGALAQVRAGVPTAAFSVLTADVPWEQWGDDVALLRGVFRPEV</sequence>
<dbReference type="AlphaFoldDB" id="A0A2A9EC47"/>
<dbReference type="PANTHER" id="PTHR47623">
    <property type="entry name" value="OS09G0287300 PROTEIN"/>
    <property type="match status" value="1"/>
</dbReference>
<dbReference type="OrthoDB" id="9810154at2"/>
<comment type="caution">
    <text evidence="1">The sequence shown here is derived from an EMBL/GenBank/DDBJ whole genome shotgun (WGS) entry which is preliminary data.</text>
</comment>
<evidence type="ECO:0000313" key="2">
    <source>
        <dbReference type="Proteomes" id="UP000221394"/>
    </source>
</evidence>
<dbReference type="InterPro" id="IPR013078">
    <property type="entry name" value="His_Pase_superF_clade-1"/>
</dbReference>
<dbReference type="PANTHER" id="PTHR47623:SF1">
    <property type="entry name" value="OS09G0287300 PROTEIN"/>
    <property type="match status" value="1"/>
</dbReference>
<dbReference type="CDD" id="cd07067">
    <property type="entry name" value="HP_PGM_like"/>
    <property type="match status" value="1"/>
</dbReference>
<accession>A0A2A9EC47</accession>
<dbReference type="SMART" id="SM00855">
    <property type="entry name" value="PGAM"/>
    <property type="match status" value="1"/>
</dbReference>